<organism evidence="8 9">
    <name type="scientific">Malassezia furfur</name>
    <name type="common">Pityriasis versicolor infection agent</name>
    <name type="synonym">Pityrosporum furfur</name>
    <dbReference type="NCBI Taxonomy" id="55194"/>
    <lineage>
        <taxon>Eukaryota</taxon>
        <taxon>Fungi</taxon>
        <taxon>Dikarya</taxon>
        <taxon>Basidiomycota</taxon>
        <taxon>Ustilaginomycotina</taxon>
        <taxon>Malasseziomycetes</taxon>
        <taxon>Malasseziales</taxon>
        <taxon>Malasseziaceae</taxon>
        <taxon>Malassezia</taxon>
    </lineage>
</organism>
<proteinExistence type="inferred from homology"/>
<dbReference type="InterPro" id="IPR007757">
    <property type="entry name" value="MT-A70-like"/>
</dbReference>
<dbReference type="SUPFAM" id="SSF53335">
    <property type="entry name" value="S-adenosyl-L-methionine-dependent methyltransferases"/>
    <property type="match status" value="1"/>
</dbReference>
<reference evidence="8 9" key="1">
    <citation type="journal article" date="2020" name="Elife">
        <title>Loss of centromere function drives karyotype evolution in closely related Malassezia species.</title>
        <authorList>
            <person name="Sankaranarayanan S.R."/>
            <person name="Ianiri G."/>
            <person name="Coelho M.A."/>
            <person name="Reza M.H."/>
            <person name="Thimmappa B.C."/>
            <person name="Ganguly P."/>
            <person name="Vadnala R.N."/>
            <person name="Sun S."/>
            <person name="Siddharthan R."/>
            <person name="Tellgren-Roth C."/>
            <person name="Dawson T.L."/>
            <person name="Heitman J."/>
            <person name="Sanyal K."/>
        </authorList>
    </citation>
    <scope>NUCLEOTIDE SEQUENCE [LARGE SCALE GENOMIC DNA]</scope>
    <source>
        <strain evidence="8">CBS14141</strain>
    </source>
</reference>
<keyword evidence="2 8" id="KW-0489">Methyltransferase</keyword>
<keyword evidence="9" id="KW-1185">Reference proteome</keyword>
<gene>
    <name evidence="8" type="primary">IME4</name>
    <name evidence="8" type="ORF">GLX27_003794</name>
</gene>
<dbReference type="InterPro" id="IPR029063">
    <property type="entry name" value="SAM-dependent_MTases_sf"/>
</dbReference>
<protein>
    <recommendedName>
        <fullName evidence="1">mRNA m(6)A methyltransferase</fullName>
        <ecNumber evidence="1">2.1.1.348</ecNumber>
    </recommendedName>
</protein>
<comment type="similarity">
    <text evidence="6">Belongs to the MT-A70-like family.</text>
</comment>
<dbReference type="PANTHER" id="PTHR12829">
    <property type="entry name" value="N6-ADENOSINE-METHYLTRANSFERASE"/>
    <property type="match status" value="1"/>
</dbReference>
<evidence type="ECO:0000256" key="2">
    <source>
        <dbReference type="ARBA" id="ARBA00022603"/>
    </source>
</evidence>
<name>A0ABY8EUN0_MALFU</name>
<keyword evidence="3 8" id="KW-0808">Transferase</keyword>
<dbReference type="EC" id="2.1.1.348" evidence="1"/>
<evidence type="ECO:0000256" key="5">
    <source>
        <dbReference type="ARBA" id="ARBA00048957"/>
    </source>
</evidence>
<evidence type="ECO:0000256" key="1">
    <source>
        <dbReference type="ARBA" id="ARBA00012160"/>
    </source>
</evidence>
<dbReference type="PROSITE" id="PS51143">
    <property type="entry name" value="MT_A70"/>
    <property type="match status" value="1"/>
</dbReference>
<dbReference type="Proteomes" id="UP000818624">
    <property type="component" value="Chromosome 4"/>
</dbReference>
<evidence type="ECO:0000256" key="6">
    <source>
        <dbReference type="PROSITE-ProRule" id="PRU00489"/>
    </source>
</evidence>
<evidence type="ECO:0000313" key="9">
    <source>
        <dbReference type="Proteomes" id="UP000818624"/>
    </source>
</evidence>
<keyword evidence="4" id="KW-0949">S-adenosyl-L-methionine</keyword>
<evidence type="ECO:0000256" key="7">
    <source>
        <dbReference type="SAM" id="MobiDB-lite"/>
    </source>
</evidence>
<dbReference type="InterPro" id="IPR002052">
    <property type="entry name" value="DNA_methylase_N6_adenine_CS"/>
</dbReference>
<evidence type="ECO:0000256" key="4">
    <source>
        <dbReference type="ARBA" id="ARBA00022691"/>
    </source>
</evidence>
<feature type="region of interest" description="Disordered" evidence="7">
    <location>
        <begin position="356"/>
        <end position="377"/>
    </location>
</feature>
<comment type="catalytic activity">
    <reaction evidence="5">
        <text>an adenosine in mRNA + S-adenosyl-L-methionine = an N(6)-methyladenosine in mRNA + S-adenosyl-L-homocysteine + H(+)</text>
        <dbReference type="Rhea" id="RHEA:55584"/>
        <dbReference type="Rhea" id="RHEA-COMP:12414"/>
        <dbReference type="Rhea" id="RHEA-COMP:12417"/>
        <dbReference type="ChEBI" id="CHEBI:15378"/>
        <dbReference type="ChEBI" id="CHEBI:57856"/>
        <dbReference type="ChEBI" id="CHEBI:59789"/>
        <dbReference type="ChEBI" id="CHEBI:74411"/>
        <dbReference type="ChEBI" id="CHEBI:74449"/>
        <dbReference type="EC" id="2.1.1.348"/>
    </reaction>
</comment>
<accession>A0ABY8EUN0</accession>
<dbReference type="GO" id="GO:0032259">
    <property type="term" value="P:methylation"/>
    <property type="evidence" value="ECO:0007669"/>
    <property type="project" value="UniProtKB-KW"/>
</dbReference>
<dbReference type="Pfam" id="PF05063">
    <property type="entry name" value="MT-A70"/>
    <property type="match status" value="1"/>
</dbReference>
<dbReference type="PROSITE" id="PS00092">
    <property type="entry name" value="N6_MTASE"/>
    <property type="match status" value="1"/>
</dbReference>
<evidence type="ECO:0000256" key="3">
    <source>
        <dbReference type="ARBA" id="ARBA00022679"/>
    </source>
</evidence>
<dbReference type="EMBL" id="CP046237">
    <property type="protein sequence ID" value="WFD49116.1"/>
    <property type="molecule type" value="Genomic_DNA"/>
</dbReference>
<evidence type="ECO:0000313" key="8">
    <source>
        <dbReference type="EMBL" id="WFD49116.1"/>
    </source>
</evidence>
<sequence>MDDGARASARLAARYLHAPTAKERLVARMMHSGGSAVDALCEHITRDACAAHGGPCARVHFRPVYAAHTNPALGHCGYLHACHRKATCKFVHFVLDRAPDEPAQAAPARTHAGSALDAWLRTPRGAAGAPLPAQWISCDLRTFDLAQLGTFDVIVADPPWDIHMSLPYGTLSDEQMYALPIPQLQDEGLLFLWVTGRAMELGRALLQHWGYVRIDELVWVKINQLQRLIRTGRTGHWLNHTKEHCFVGLKRRGMAPVDAPPPGMYLPLPTWLHRDVGNDVIVAPVRDTSRKPDELYTMIERLCPGARKVELFGRQHNVRPGWLTLGNQLRGNHVVEPRLVAAAQAAQAAQNDAQASAAQNAAQAPAAQAPAAQAHTA</sequence>
<dbReference type="GO" id="GO:0016422">
    <property type="term" value="F:mRNA (2'-O-methyladenosine-N6-)-methyltransferase activity"/>
    <property type="evidence" value="ECO:0007669"/>
    <property type="project" value="UniProtKB-EC"/>
</dbReference>
<dbReference type="PANTHER" id="PTHR12829:SF7">
    <property type="entry name" value="N6-ADENOSINE-METHYLTRANSFERASE CATALYTIC SUBUNIT"/>
    <property type="match status" value="1"/>
</dbReference>